<dbReference type="Pfam" id="PF00534">
    <property type="entry name" value="Glycos_transf_1"/>
    <property type="match status" value="1"/>
</dbReference>
<protein>
    <submittedName>
        <fullName evidence="3">GDP-mannose-dependent alpha-(1-6)-phosphatidylinositol monomannoside mannosyltransferase</fullName>
        <ecNumber evidence="3">2.4.1.57</ecNumber>
    </submittedName>
</protein>
<organism evidence="3 4">
    <name type="scientific">Methylophaga muralis</name>
    <dbReference type="NCBI Taxonomy" id="291169"/>
    <lineage>
        <taxon>Bacteria</taxon>
        <taxon>Pseudomonadati</taxon>
        <taxon>Pseudomonadota</taxon>
        <taxon>Gammaproteobacteria</taxon>
        <taxon>Thiotrichales</taxon>
        <taxon>Piscirickettsiaceae</taxon>
        <taxon>Methylophaga</taxon>
    </lineage>
</organism>
<accession>A0A1E3GPT9</accession>
<reference evidence="3 4" key="1">
    <citation type="submission" date="2016-07" db="EMBL/GenBank/DDBJ databases">
        <title>Draft Genome Sequence of Methylophaga muralis Bur 1.</title>
        <authorList>
            <person name="Vasilenko O.V."/>
            <person name="Doronina N.V."/>
            <person name="Shmareva M.N."/>
            <person name="Tarlachkov S.V."/>
            <person name="Mustakhimov I."/>
            <person name="Trotsenko Y.A."/>
        </authorList>
    </citation>
    <scope>NUCLEOTIDE SEQUENCE [LARGE SCALE GENOMIC DNA]</scope>
    <source>
        <strain evidence="3 4">Bur 1</strain>
    </source>
</reference>
<dbReference type="InterPro" id="IPR050194">
    <property type="entry name" value="Glycosyltransferase_grp1"/>
</dbReference>
<dbReference type="InterPro" id="IPR028098">
    <property type="entry name" value="Glyco_trans_4-like_N"/>
</dbReference>
<dbReference type="PATRIC" id="fig|291169.3.peg.2810"/>
<evidence type="ECO:0000313" key="4">
    <source>
        <dbReference type="Proteomes" id="UP000094379"/>
    </source>
</evidence>
<dbReference type="AlphaFoldDB" id="A0A1E3GPT9"/>
<dbReference type="Gene3D" id="3.40.50.2000">
    <property type="entry name" value="Glycogen Phosphorylase B"/>
    <property type="match status" value="2"/>
</dbReference>
<dbReference type="Proteomes" id="UP000094379">
    <property type="component" value="Unassembled WGS sequence"/>
</dbReference>
<comment type="caution">
    <text evidence="3">The sequence shown here is derived from an EMBL/GenBank/DDBJ whole genome shotgun (WGS) entry which is preliminary data.</text>
</comment>
<dbReference type="RefSeq" id="WP_069297117.1">
    <property type="nucleotide sequence ID" value="NZ_MCRI01000072.1"/>
</dbReference>
<dbReference type="PANTHER" id="PTHR45947:SF14">
    <property type="entry name" value="SLL1723 PROTEIN"/>
    <property type="match status" value="1"/>
</dbReference>
<dbReference type="Pfam" id="PF13439">
    <property type="entry name" value="Glyco_transf_4"/>
    <property type="match status" value="1"/>
</dbReference>
<proteinExistence type="predicted"/>
<dbReference type="InterPro" id="IPR001296">
    <property type="entry name" value="Glyco_trans_1"/>
</dbReference>
<keyword evidence="3" id="KW-0328">Glycosyltransferase</keyword>
<dbReference type="PANTHER" id="PTHR45947">
    <property type="entry name" value="SULFOQUINOVOSYL TRANSFERASE SQD2"/>
    <property type="match status" value="1"/>
</dbReference>
<evidence type="ECO:0000259" key="2">
    <source>
        <dbReference type="Pfam" id="PF13439"/>
    </source>
</evidence>
<dbReference type="GO" id="GO:0016757">
    <property type="term" value="F:glycosyltransferase activity"/>
    <property type="evidence" value="ECO:0007669"/>
    <property type="project" value="UniProtKB-KW"/>
</dbReference>
<gene>
    <name evidence="3" type="primary">pimB</name>
    <name evidence="3" type="ORF">A9E74_02774</name>
</gene>
<feature type="domain" description="Glycosyltransferase subfamily 4-like N-terminal" evidence="2">
    <location>
        <begin position="108"/>
        <end position="215"/>
    </location>
</feature>
<name>A0A1E3GPT9_9GAMM</name>
<keyword evidence="4" id="KW-1185">Reference proteome</keyword>
<dbReference type="EC" id="2.4.1.57" evidence="3"/>
<evidence type="ECO:0000259" key="1">
    <source>
        <dbReference type="Pfam" id="PF00534"/>
    </source>
</evidence>
<sequence>MPDKAGASIKIAYLAPEIPALSATFVYNEILELGKLGMEVKAFSVHRPAHIASESSLTELKKAVFHLYEISKGQVVLDNFNMLFRNPMGYLKAATRLIGDIFRQGVITRSALGLGYRFFYAATLAKQLKQADVQHLHVHFAHIPTDIAMYAAPMAGIGFSVQAHANDLFERRWLLKQKVSRSAFFATISEFNQRFLENLQADSSKIKIIRCGVDQNWQPPLKSSKINEIYTIGTVGRLVEKKGIDTLISAVYRLVEDGRKVRLKIAGNGPLEAELKQQAVSLGLAENAVEFVGALPHDEVAEFISDLDVFVLPCKQDSNGDMDGIPVVLMEAMLCEIPVISTELSGIPELVINDISGLTVSPENAIELSLAISKLMDSPEMKFRLVTGGKKRVKDEFLLNKNVAKLLYLIQSSINAGQ</sequence>
<dbReference type="STRING" id="291169.A9E74_02774"/>
<keyword evidence="3" id="KW-0808">Transferase</keyword>
<feature type="domain" description="Glycosyl transferase family 1" evidence="1">
    <location>
        <begin position="229"/>
        <end position="392"/>
    </location>
</feature>
<dbReference type="SUPFAM" id="SSF53756">
    <property type="entry name" value="UDP-Glycosyltransferase/glycogen phosphorylase"/>
    <property type="match status" value="1"/>
</dbReference>
<evidence type="ECO:0000313" key="3">
    <source>
        <dbReference type="EMBL" id="ODN65431.1"/>
    </source>
</evidence>
<dbReference type="EMBL" id="MCRI01000072">
    <property type="protein sequence ID" value="ODN65431.1"/>
    <property type="molecule type" value="Genomic_DNA"/>
</dbReference>